<organism evidence="2 3">
    <name type="scientific">Ramazzottius varieornatus</name>
    <name type="common">Water bear</name>
    <name type="synonym">Tardigrade</name>
    <dbReference type="NCBI Taxonomy" id="947166"/>
    <lineage>
        <taxon>Eukaryota</taxon>
        <taxon>Metazoa</taxon>
        <taxon>Ecdysozoa</taxon>
        <taxon>Tardigrada</taxon>
        <taxon>Eutardigrada</taxon>
        <taxon>Parachela</taxon>
        <taxon>Hypsibioidea</taxon>
        <taxon>Ramazzottiidae</taxon>
        <taxon>Ramazzottius</taxon>
    </lineage>
</organism>
<dbReference type="Proteomes" id="UP000186922">
    <property type="component" value="Unassembled WGS sequence"/>
</dbReference>
<dbReference type="Gene3D" id="2.60.40.770">
    <property type="match status" value="1"/>
</dbReference>
<dbReference type="InterPro" id="IPR014756">
    <property type="entry name" value="Ig_E-set"/>
</dbReference>
<proteinExistence type="predicted"/>
<keyword evidence="3" id="KW-1185">Reference proteome</keyword>
<dbReference type="EMBL" id="BDGG01000003">
    <property type="protein sequence ID" value="GAU96731.1"/>
    <property type="molecule type" value="Genomic_DNA"/>
</dbReference>
<accession>A0A1D1V4U2</accession>
<reference evidence="2 3" key="1">
    <citation type="journal article" date="2016" name="Nat. Commun.">
        <title>Extremotolerant tardigrade genome and improved radiotolerance of human cultured cells by tardigrade-unique protein.</title>
        <authorList>
            <person name="Hashimoto T."/>
            <person name="Horikawa D.D."/>
            <person name="Saito Y."/>
            <person name="Kuwahara H."/>
            <person name="Kozuka-Hata H."/>
            <person name="Shin-I T."/>
            <person name="Minakuchi Y."/>
            <person name="Ohishi K."/>
            <person name="Motoyama A."/>
            <person name="Aizu T."/>
            <person name="Enomoto A."/>
            <person name="Kondo K."/>
            <person name="Tanaka S."/>
            <person name="Hara Y."/>
            <person name="Koshikawa S."/>
            <person name="Sagara H."/>
            <person name="Miura T."/>
            <person name="Yokobori S."/>
            <person name="Miyagawa K."/>
            <person name="Suzuki Y."/>
            <person name="Kubo T."/>
            <person name="Oyama M."/>
            <person name="Kohara Y."/>
            <person name="Fujiyama A."/>
            <person name="Arakawa K."/>
            <person name="Katayama T."/>
            <person name="Toyoda A."/>
            <person name="Kunieda T."/>
        </authorList>
    </citation>
    <scope>NUCLEOTIDE SEQUENCE [LARGE SCALE GENOMIC DNA]</scope>
    <source>
        <strain evidence="2 3">YOKOZUNA-1</strain>
    </source>
</reference>
<dbReference type="AlphaFoldDB" id="A0A1D1V4U2"/>
<evidence type="ECO:0000313" key="3">
    <source>
        <dbReference type="Proteomes" id="UP000186922"/>
    </source>
</evidence>
<comment type="caution">
    <text evidence="2">The sequence shown here is derived from an EMBL/GenBank/DDBJ whole genome shotgun (WGS) entry which is preliminary data.</text>
</comment>
<dbReference type="SMART" id="SM00737">
    <property type="entry name" value="ML"/>
    <property type="match status" value="1"/>
</dbReference>
<dbReference type="SUPFAM" id="SSF81296">
    <property type="entry name" value="E set domains"/>
    <property type="match status" value="1"/>
</dbReference>
<dbReference type="InterPro" id="IPR003172">
    <property type="entry name" value="ML_dom"/>
</dbReference>
<feature type="domain" description="MD-2-related lipid-recognition" evidence="1">
    <location>
        <begin position="73"/>
        <end position="188"/>
    </location>
</feature>
<evidence type="ECO:0000259" key="1">
    <source>
        <dbReference type="SMART" id="SM00737"/>
    </source>
</evidence>
<dbReference type="Pfam" id="PF02221">
    <property type="entry name" value="E1_DerP2_DerF2"/>
    <property type="match status" value="1"/>
</dbReference>
<name>A0A1D1V4U2_RAMVA</name>
<protein>
    <recommendedName>
        <fullName evidence="1">MD-2-related lipid-recognition domain-containing protein</fullName>
    </recommendedName>
</protein>
<dbReference type="OrthoDB" id="10428352at2759"/>
<sequence>MAWNWLRILVAIALIALCGTLSYLHLTTGSGFSGFSSSYSSDAASGVTNEVWQLEAVIRNATNATSVQIGTVYSDCTVTERKSGSVILREFGNQTKEVWLVLQLSPQRTVESGLINIRVSYNGNKLFSTHYDLCKKLLPSLKCPLLAGRHTYGLRHALPAFALPGTYGIEARIVDQKNELLACVIAELPL</sequence>
<gene>
    <name evidence="2" type="primary">RvY_08132-1</name>
    <name evidence="2" type="synonym">RvY_08132.1</name>
    <name evidence="2" type="ORF">RvY_08132</name>
</gene>
<evidence type="ECO:0000313" key="2">
    <source>
        <dbReference type="EMBL" id="GAU96731.1"/>
    </source>
</evidence>